<reference evidence="1" key="2">
    <citation type="journal article" date="2015" name="Fish Shellfish Immunol.">
        <title>Early steps in the European eel (Anguilla anguilla)-Vibrio vulnificus interaction in the gills: Role of the RtxA13 toxin.</title>
        <authorList>
            <person name="Callol A."/>
            <person name="Pajuelo D."/>
            <person name="Ebbesson L."/>
            <person name="Teles M."/>
            <person name="MacKenzie S."/>
            <person name="Amaro C."/>
        </authorList>
    </citation>
    <scope>NUCLEOTIDE SEQUENCE</scope>
</reference>
<reference evidence="1" key="1">
    <citation type="submission" date="2014-11" db="EMBL/GenBank/DDBJ databases">
        <authorList>
            <person name="Amaro Gonzalez C."/>
        </authorList>
    </citation>
    <scope>NUCLEOTIDE SEQUENCE</scope>
</reference>
<organism evidence="1">
    <name type="scientific">Anguilla anguilla</name>
    <name type="common">European freshwater eel</name>
    <name type="synonym">Muraena anguilla</name>
    <dbReference type="NCBI Taxonomy" id="7936"/>
    <lineage>
        <taxon>Eukaryota</taxon>
        <taxon>Metazoa</taxon>
        <taxon>Chordata</taxon>
        <taxon>Craniata</taxon>
        <taxon>Vertebrata</taxon>
        <taxon>Euteleostomi</taxon>
        <taxon>Actinopterygii</taxon>
        <taxon>Neopterygii</taxon>
        <taxon>Teleostei</taxon>
        <taxon>Anguilliformes</taxon>
        <taxon>Anguillidae</taxon>
        <taxon>Anguilla</taxon>
    </lineage>
</organism>
<protein>
    <submittedName>
        <fullName evidence="1">Uncharacterized protein</fullName>
    </submittedName>
</protein>
<proteinExistence type="predicted"/>
<dbReference type="EMBL" id="GBXM01062015">
    <property type="protein sequence ID" value="JAH46562.1"/>
    <property type="molecule type" value="Transcribed_RNA"/>
</dbReference>
<sequence length="76" mass="8851">MFQPLVCVHTVHLKYDSASVCLYAVDLLCRIEFESLCEVIFIKIALMLKLLIETIFPFEEKHFPSLSFFCCCIFPL</sequence>
<dbReference type="AlphaFoldDB" id="A0A0E9SZ70"/>
<name>A0A0E9SZ70_ANGAN</name>
<evidence type="ECO:0000313" key="1">
    <source>
        <dbReference type="EMBL" id="JAH46562.1"/>
    </source>
</evidence>
<accession>A0A0E9SZ70</accession>